<accession>A0ABW8MMH0</accession>
<evidence type="ECO:0000313" key="1">
    <source>
        <dbReference type="EMBL" id="MFK4444883.1"/>
    </source>
</evidence>
<protein>
    <submittedName>
        <fullName evidence="1">Uncharacterized protein</fullName>
    </submittedName>
</protein>
<proteinExistence type="predicted"/>
<dbReference type="Proteomes" id="UP001620514">
    <property type="component" value="Unassembled WGS sequence"/>
</dbReference>
<organism evidence="1 2">
    <name type="scientific">Caballeronia udeis</name>
    <dbReference type="NCBI Taxonomy" id="1232866"/>
    <lineage>
        <taxon>Bacteria</taxon>
        <taxon>Pseudomonadati</taxon>
        <taxon>Pseudomonadota</taxon>
        <taxon>Betaproteobacteria</taxon>
        <taxon>Burkholderiales</taxon>
        <taxon>Burkholderiaceae</taxon>
        <taxon>Caballeronia</taxon>
    </lineage>
</organism>
<keyword evidence="2" id="KW-1185">Reference proteome</keyword>
<dbReference type="EMBL" id="JBIYDN010000016">
    <property type="protein sequence ID" value="MFK4444883.1"/>
    <property type="molecule type" value="Genomic_DNA"/>
</dbReference>
<evidence type="ECO:0000313" key="2">
    <source>
        <dbReference type="Proteomes" id="UP001620514"/>
    </source>
</evidence>
<sequence length="56" mass="6313">MMRVKRSGRDESFTPGVMPVPDVCLRKLSYFTTTFTSKYFDPSLSMVPSAFRSVSA</sequence>
<gene>
    <name evidence="1" type="ORF">ABH943_004905</name>
</gene>
<name>A0ABW8MMH0_9BURK</name>
<reference evidence="1 2" key="1">
    <citation type="submission" date="2024-11" db="EMBL/GenBank/DDBJ databases">
        <title>Using genomics to understand microbial adaptation to soil warming.</title>
        <authorList>
            <person name="Deangelis K.M. PhD."/>
        </authorList>
    </citation>
    <scope>NUCLEOTIDE SEQUENCE [LARGE SCALE GENOMIC DNA]</scope>
    <source>
        <strain evidence="1 2">GAS97</strain>
    </source>
</reference>
<comment type="caution">
    <text evidence="1">The sequence shown here is derived from an EMBL/GenBank/DDBJ whole genome shotgun (WGS) entry which is preliminary data.</text>
</comment>